<dbReference type="EMBL" id="KL585002">
    <property type="protein sequence ID" value="KEQ79860.1"/>
    <property type="molecule type" value="Genomic_DNA"/>
</dbReference>
<feature type="compositionally biased region" description="Polar residues" evidence="1">
    <location>
        <begin position="81"/>
        <end position="93"/>
    </location>
</feature>
<accession>A0A074X2W7</accession>
<feature type="region of interest" description="Disordered" evidence="1">
    <location>
        <begin position="81"/>
        <end position="106"/>
    </location>
</feature>
<keyword evidence="3" id="KW-1185">Reference proteome</keyword>
<proteinExistence type="predicted"/>
<evidence type="ECO:0000313" key="2">
    <source>
        <dbReference type="EMBL" id="KEQ79860.1"/>
    </source>
</evidence>
<dbReference type="Proteomes" id="UP000030706">
    <property type="component" value="Unassembled WGS sequence"/>
</dbReference>
<evidence type="ECO:0000313" key="3">
    <source>
        <dbReference type="Proteomes" id="UP000030706"/>
    </source>
</evidence>
<dbReference type="GeneID" id="40746521"/>
<evidence type="ECO:0000256" key="1">
    <source>
        <dbReference type="SAM" id="MobiDB-lite"/>
    </source>
</evidence>
<organism evidence="2 3">
    <name type="scientific">Aureobasidium pullulans EXF-150</name>
    <dbReference type="NCBI Taxonomy" id="1043002"/>
    <lineage>
        <taxon>Eukaryota</taxon>
        <taxon>Fungi</taxon>
        <taxon>Dikarya</taxon>
        <taxon>Ascomycota</taxon>
        <taxon>Pezizomycotina</taxon>
        <taxon>Dothideomycetes</taxon>
        <taxon>Dothideomycetidae</taxon>
        <taxon>Dothideales</taxon>
        <taxon>Saccotheciaceae</taxon>
        <taxon>Aureobasidium</taxon>
    </lineage>
</organism>
<name>A0A074X2W7_AURPU</name>
<dbReference type="RefSeq" id="XP_029756047.1">
    <property type="nucleotide sequence ID" value="XM_029904215.1"/>
</dbReference>
<protein>
    <submittedName>
        <fullName evidence="2">Uncharacterized protein</fullName>
    </submittedName>
</protein>
<dbReference type="HOGENOM" id="CLU_1695124_0_0_1"/>
<gene>
    <name evidence="2" type="ORF">M438DRAFT_339406</name>
</gene>
<feature type="compositionally biased region" description="Basic and acidic residues" evidence="1">
    <location>
        <begin position="94"/>
        <end position="106"/>
    </location>
</feature>
<dbReference type="AlphaFoldDB" id="A0A074X2W7"/>
<sequence length="155" mass="17507">MRQSFRLAPTIRQVSTTTSSQISRQATRSMACDMIIPQPSPWEYICPITQEFHAQKSAPSDIPSASTMRRLYSQVPLPEASQITTSTLQQSNESKIESPTPEKLEQRARTIQRASKYGYEPMLEGMTDLGMLEIFRRAKQLKKAAREQAAVVQES</sequence>
<reference evidence="2 3" key="1">
    <citation type="journal article" date="2014" name="BMC Genomics">
        <title>Genome sequencing of four Aureobasidium pullulans varieties: biotechnological potential, stress tolerance, and description of new species.</title>
        <authorList>
            <person name="Gostin Ar C."/>
            <person name="Ohm R.A."/>
            <person name="Kogej T."/>
            <person name="Sonjak S."/>
            <person name="Turk M."/>
            <person name="Zajc J."/>
            <person name="Zalar P."/>
            <person name="Grube M."/>
            <person name="Sun H."/>
            <person name="Han J."/>
            <person name="Sharma A."/>
            <person name="Chiniquy J."/>
            <person name="Ngan C.Y."/>
            <person name="Lipzen A."/>
            <person name="Barry K."/>
            <person name="Grigoriev I.V."/>
            <person name="Gunde-Cimerman N."/>
        </authorList>
    </citation>
    <scope>NUCLEOTIDE SEQUENCE [LARGE SCALE GENOMIC DNA]</scope>
    <source>
        <strain evidence="2 3">EXF-150</strain>
    </source>
</reference>